<evidence type="ECO:0000256" key="3">
    <source>
        <dbReference type="ARBA" id="ARBA00022801"/>
    </source>
</evidence>
<evidence type="ECO:0000313" key="11">
    <source>
        <dbReference type="Proteomes" id="UP000291483"/>
    </source>
</evidence>
<comment type="similarity">
    <text evidence="6">Belongs to the peptidase M48 family.</text>
</comment>
<feature type="transmembrane region" description="Helical" evidence="8">
    <location>
        <begin position="6"/>
        <end position="25"/>
    </location>
</feature>
<dbReference type="PANTHER" id="PTHR34978:SF3">
    <property type="entry name" value="SLR0241 PROTEIN"/>
    <property type="match status" value="1"/>
</dbReference>
<dbReference type="GO" id="GO:0004222">
    <property type="term" value="F:metalloendopeptidase activity"/>
    <property type="evidence" value="ECO:0007669"/>
    <property type="project" value="InterPro"/>
</dbReference>
<dbReference type="EMBL" id="SHLC01000001">
    <property type="protein sequence ID" value="RZU65460.1"/>
    <property type="molecule type" value="Genomic_DNA"/>
</dbReference>
<keyword evidence="4 6" id="KW-0862">Zinc</keyword>
<keyword evidence="2" id="KW-0479">Metal-binding</keyword>
<gene>
    <name evidence="10" type="ORF">EV379_1794</name>
</gene>
<evidence type="ECO:0000256" key="4">
    <source>
        <dbReference type="ARBA" id="ARBA00022833"/>
    </source>
</evidence>
<evidence type="ECO:0000313" key="10">
    <source>
        <dbReference type="EMBL" id="RZU65460.1"/>
    </source>
</evidence>
<evidence type="ECO:0000256" key="1">
    <source>
        <dbReference type="ARBA" id="ARBA00022670"/>
    </source>
</evidence>
<dbReference type="AlphaFoldDB" id="A0A4Q8ALL2"/>
<dbReference type="InterPro" id="IPR001915">
    <property type="entry name" value="Peptidase_M48"/>
</dbReference>
<comment type="cofactor">
    <cofactor evidence="6">
        <name>Zn(2+)</name>
        <dbReference type="ChEBI" id="CHEBI:29105"/>
    </cofactor>
    <text evidence="6">Binds 1 zinc ion per subunit.</text>
</comment>
<dbReference type="Proteomes" id="UP000291483">
    <property type="component" value="Unassembled WGS sequence"/>
</dbReference>
<organism evidence="10 11">
    <name type="scientific">Microterricola gilva</name>
    <dbReference type="NCBI Taxonomy" id="393267"/>
    <lineage>
        <taxon>Bacteria</taxon>
        <taxon>Bacillati</taxon>
        <taxon>Actinomycetota</taxon>
        <taxon>Actinomycetes</taxon>
        <taxon>Micrococcales</taxon>
        <taxon>Microbacteriaceae</taxon>
        <taxon>Microterricola</taxon>
    </lineage>
</organism>
<dbReference type="GO" id="GO:0046872">
    <property type="term" value="F:metal ion binding"/>
    <property type="evidence" value="ECO:0007669"/>
    <property type="project" value="UniProtKB-KW"/>
</dbReference>
<keyword evidence="8" id="KW-1133">Transmembrane helix</keyword>
<dbReference type="InterPro" id="IPR052173">
    <property type="entry name" value="Beta-lactam_resp_regulator"/>
</dbReference>
<comment type="caution">
    <text evidence="10">The sequence shown here is derived from an EMBL/GenBank/DDBJ whole genome shotgun (WGS) entry which is preliminary data.</text>
</comment>
<feature type="transmembrane region" description="Helical" evidence="8">
    <location>
        <begin position="37"/>
        <end position="61"/>
    </location>
</feature>
<feature type="transmembrane region" description="Helical" evidence="8">
    <location>
        <begin position="294"/>
        <end position="323"/>
    </location>
</feature>
<evidence type="ECO:0000256" key="2">
    <source>
        <dbReference type="ARBA" id="ARBA00022723"/>
    </source>
</evidence>
<protein>
    <submittedName>
        <fullName evidence="10">Peptidase M48-like protein</fullName>
    </submittedName>
</protein>
<sequence length="329" mass="34409">MYISAAVLALLAIALAWPIPLWLAAARWPSRAPGTALALWQAIALGGGLAMIGALLSFGLAPLDGEAGGIHALIASLVNGPIPAEFAIVNIVAIGGAVLLGVHLLLNLISTAVRTERSRRRHRATVELLSSPLPEQPRTRVLDHPTPIAYCVPGVHTVTVLSGGLIELLEPAELDAVLAHERTHLRQFHHLVLLAFRAWHAALPWFPIANRAENAVGLLVEMLADDDAKKERDPHTLARAIALVGTSQPSASGELGERPVPRAEHTPDAARTPLGVRVSRLLRPDAPLPPLARLLALSAAALIVSIPASVLLGVALGVAPALAGTPAPV</sequence>
<evidence type="ECO:0000256" key="6">
    <source>
        <dbReference type="RuleBase" id="RU003983"/>
    </source>
</evidence>
<keyword evidence="1 6" id="KW-0645">Protease</keyword>
<dbReference type="CDD" id="cd07326">
    <property type="entry name" value="M56_BlaR1_MecR1_like"/>
    <property type="match status" value="1"/>
</dbReference>
<dbReference type="GO" id="GO:0006508">
    <property type="term" value="P:proteolysis"/>
    <property type="evidence" value="ECO:0007669"/>
    <property type="project" value="UniProtKB-KW"/>
</dbReference>
<keyword evidence="3 6" id="KW-0378">Hydrolase</keyword>
<dbReference type="PANTHER" id="PTHR34978">
    <property type="entry name" value="POSSIBLE SENSOR-TRANSDUCER PROTEIN BLAR"/>
    <property type="match status" value="1"/>
</dbReference>
<evidence type="ECO:0000256" key="5">
    <source>
        <dbReference type="ARBA" id="ARBA00023049"/>
    </source>
</evidence>
<reference evidence="10 11" key="1">
    <citation type="submission" date="2019-02" db="EMBL/GenBank/DDBJ databases">
        <title>Sequencing the genomes of 1000 actinobacteria strains.</title>
        <authorList>
            <person name="Klenk H.-P."/>
        </authorList>
    </citation>
    <scope>NUCLEOTIDE SEQUENCE [LARGE SCALE GENOMIC DNA]</scope>
    <source>
        <strain evidence="10 11">DSM 18319</strain>
    </source>
</reference>
<accession>A0A4Q8ALL2</accession>
<feature type="compositionally biased region" description="Basic and acidic residues" evidence="7">
    <location>
        <begin position="255"/>
        <end position="268"/>
    </location>
</feature>
<proteinExistence type="inferred from homology"/>
<keyword evidence="8" id="KW-0472">Membrane</keyword>
<keyword evidence="5 6" id="KW-0482">Metalloprotease</keyword>
<keyword evidence="8" id="KW-0812">Transmembrane</keyword>
<evidence type="ECO:0000256" key="8">
    <source>
        <dbReference type="SAM" id="Phobius"/>
    </source>
</evidence>
<dbReference type="RefSeq" id="WP_130505812.1">
    <property type="nucleotide sequence ID" value="NZ_SHLC01000001.1"/>
</dbReference>
<dbReference type="Gene3D" id="3.30.2010.10">
    <property type="entry name" value="Metalloproteases ('zincins'), catalytic domain"/>
    <property type="match status" value="1"/>
</dbReference>
<name>A0A4Q8ALL2_9MICO</name>
<dbReference type="Pfam" id="PF01435">
    <property type="entry name" value="Peptidase_M48"/>
    <property type="match status" value="1"/>
</dbReference>
<feature type="domain" description="Peptidase M48" evidence="9">
    <location>
        <begin position="132"/>
        <end position="196"/>
    </location>
</feature>
<keyword evidence="11" id="KW-1185">Reference proteome</keyword>
<feature type="region of interest" description="Disordered" evidence="7">
    <location>
        <begin position="249"/>
        <end position="268"/>
    </location>
</feature>
<dbReference type="OrthoDB" id="9785340at2"/>
<evidence type="ECO:0000259" key="9">
    <source>
        <dbReference type="Pfam" id="PF01435"/>
    </source>
</evidence>
<feature type="transmembrane region" description="Helical" evidence="8">
    <location>
        <begin position="86"/>
        <end position="113"/>
    </location>
</feature>
<evidence type="ECO:0000256" key="7">
    <source>
        <dbReference type="SAM" id="MobiDB-lite"/>
    </source>
</evidence>